<gene>
    <name evidence="1" type="ORF">METZ01_LOCUS115444</name>
</gene>
<evidence type="ECO:0000313" key="1">
    <source>
        <dbReference type="EMBL" id="SVA62590.1"/>
    </source>
</evidence>
<organism evidence="1">
    <name type="scientific">marine metagenome</name>
    <dbReference type="NCBI Taxonomy" id="408172"/>
    <lineage>
        <taxon>unclassified sequences</taxon>
        <taxon>metagenomes</taxon>
        <taxon>ecological metagenomes</taxon>
    </lineage>
</organism>
<dbReference type="AlphaFoldDB" id="A0A381XDA4"/>
<sequence length="55" mass="6091">MSGGLLDLNNVEPISAGRGDVTERVDISTQTCAVWIFWVRFRKGQNYTLGGETCQ</sequence>
<feature type="non-terminal residue" evidence="1">
    <location>
        <position position="55"/>
    </location>
</feature>
<dbReference type="EMBL" id="UINC01014723">
    <property type="protein sequence ID" value="SVA62590.1"/>
    <property type="molecule type" value="Genomic_DNA"/>
</dbReference>
<name>A0A381XDA4_9ZZZZ</name>
<accession>A0A381XDA4</accession>
<protein>
    <submittedName>
        <fullName evidence="1">Uncharacterized protein</fullName>
    </submittedName>
</protein>
<proteinExistence type="predicted"/>
<reference evidence="1" key="1">
    <citation type="submission" date="2018-05" db="EMBL/GenBank/DDBJ databases">
        <authorList>
            <person name="Lanie J.A."/>
            <person name="Ng W.-L."/>
            <person name="Kazmierczak K.M."/>
            <person name="Andrzejewski T.M."/>
            <person name="Davidsen T.M."/>
            <person name="Wayne K.J."/>
            <person name="Tettelin H."/>
            <person name="Glass J.I."/>
            <person name="Rusch D."/>
            <person name="Podicherti R."/>
            <person name="Tsui H.-C.T."/>
            <person name="Winkler M.E."/>
        </authorList>
    </citation>
    <scope>NUCLEOTIDE SEQUENCE</scope>
</reference>